<sequence length="240" mass="26233">MTSAPDKRTHSPKTYADYPPQPAPHPPALRTASASRPRQARSAELISHILTTAERVFAESGLAGATMTRLAAAAGLPKANLHYYFGTKERLYTEVLENILALWLDATDSIQPDSHPHAALSAYIAAKMTLSRQRPYASKVFANEVLHGAIHLRSYLGLALRRKVDEKAAVIEGWIARGVMAETDPRHLFFLLWAMTQTYADFDIQIAAVLGLPTITPPAYATGEALILQLILRGCGIEPP</sequence>
<dbReference type="GO" id="GO:0003677">
    <property type="term" value="F:DNA binding"/>
    <property type="evidence" value="ECO:0007669"/>
    <property type="project" value="UniProtKB-UniRule"/>
</dbReference>
<feature type="domain" description="HTH tetR-type" evidence="4">
    <location>
        <begin position="43"/>
        <end position="103"/>
    </location>
</feature>
<dbReference type="SUPFAM" id="SSF46689">
    <property type="entry name" value="Homeodomain-like"/>
    <property type="match status" value="1"/>
</dbReference>
<organism evidence="5 6">
    <name type="scientific">Acidiphilium acidophilum</name>
    <name type="common">Thiobacillus acidophilus</name>
    <dbReference type="NCBI Taxonomy" id="76588"/>
    <lineage>
        <taxon>Bacteria</taxon>
        <taxon>Pseudomonadati</taxon>
        <taxon>Pseudomonadota</taxon>
        <taxon>Alphaproteobacteria</taxon>
        <taxon>Acetobacterales</taxon>
        <taxon>Acidocellaceae</taxon>
        <taxon>Acidiphilium</taxon>
    </lineage>
</organism>
<dbReference type="PROSITE" id="PS50977">
    <property type="entry name" value="HTH_TETR_2"/>
    <property type="match status" value="1"/>
</dbReference>
<keyword evidence="1 2" id="KW-0238">DNA-binding</keyword>
<proteinExistence type="predicted"/>
<dbReference type="PRINTS" id="PR00455">
    <property type="entry name" value="HTHTETR"/>
</dbReference>
<dbReference type="PANTHER" id="PTHR30328">
    <property type="entry name" value="TRANSCRIPTIONAL REPRESSOR"/>
    <property type="match status" value="1"/>
</dbReference>
<dbReference type="SUPFAM" id="SSF48498">
    <property type="entry name" value="Tetracyclin repressor-like, C-terminal domain"/>
    <property type="match status" value="1"/>
</dbReference>
<evidence type="ECO:0000256" key="3">
    <source>
        <dbReference type="SAM" id="MobiDB-lite"/>
    </source>
</evidence>
<dbReference type="InterPro" id="IPR050109">
    <property type="entry name" value="HTH-type_TetR-like_transc_reg"/>
</dbReference>
<dbReference type="GO" id="GO:0045892">
    <property type="term" value="P:negative regulation of DNA-templated transcription"/>
    <property type="evidence" value="ECO:0007669"/>
    <property type="project" value="InterPro"/>
</dbReference>
<dbReference type="InterPro" id="IPR013573">
    <property type="entry name" value="Tscrpt_reg_YcdC_C"/>
</dbReference>
<feature type="compositionally biased region" description="Low complexity" evidence="3">
    <location>
        <begin position="28"/>
        <end position="37"/>
    </location>
</feature>
<name>A0AAW9DVJ2_ACIAO</name>
<dbReference type="Pfam" id="PF08362">
    <property type="entry name" value="TetR_C_3"/>
    <property type="match status" value="1"/>
</dbReference>
<dbReference type="Pfam" id="PF00440">
    <property type="entry name" value="TetR_N"/>
    <property type="match status" value="1"/>
</dbReference>
<evidence type="ECO:0000256" key="1">
    <source>
        <dbReference type="ARBA" id="ARBA00023125"/>
    </source>
</evidence>
<reference evidence="5 6" key="1">
    <citation type="submission" date="2023-11" db="EMBL/GenBank/DDBJ databases">
        <title>MicrobeMod: A computational toolkit for identifying prokaryotic methylation and restriction-modification with nanopore sequencing.</title>
        <authorList>
            <person name="Crits-Christoph A."/>
            <person name="Kang S.C."/>
            <person name="Lee H."/>
            <person name="Ostrov N."/>
        </authorList>
    </citation>
    <scope>NUCLEOTIDE SEQUENCE [LARGE SCALE GENOMIC DNA]</scope>
    <source>
        <strain evidence="5 6">DSMZ 700</strain>
    </source>
</reference>
<dbReference type="InterPro" id="IPR036271">
    <property type="entry name" value="Tet_transcr_reg_TetR-rel_C_sf"/>
</dbReference>
<dbReference type="PANTHER" id="PTHR30328:SF54">
    <property type="entry name" value="HTH-TYPE TRANSCRIPTIONAL REPRESSOR SCO4008"/>
    <property type="match status" value="1"/>
</dbReference>
<dbReference type="InterPro" id="IPR001647">
    <property type="entry name" value="HTH_TetR"/>
</dbReference>
<evidence type="ECO:0000313" key="6">
    <source>
        <dbReference type="Proteomes" id="UP001279553"/>
    </source>
</evidence>
<dbReference type="RefSeq" id="WP_319615583.1">
    <property type="nucleotide sequence ID" value="NZ_JAWXYB010000018.1"/>
</dbReference>
<dbReference type="Proteomes" id="UP001279553">
    <property type="component" value="Unassembled WGS sequence"/>
</dbReference>
<dbReference type="EMBL" id="JAWXYB010000018">
    <property type="protein sequence ID" value="MDX5932730.1"/>
    <property type="molecule type" value="Genomic_DNA"/>
</dbReference>
<dbReference type="AlphaFoldDB" id="A0AAW9DVJ2"/>
<accession>A0AAW9DVJ2</accession>
<dbReference type="Gene3D" id="1.10.10.60">
    <property type="entry name" value="Homeodomain-like"/>
    <property type="match status" value="1"/>
</dbReference>
<feature type="region of interest" description="Disordered" evidence="3">
    <location>
        <begin position="1"/>
        <end position="37"/>
    </location>
</feature>
<evidence type="ECO:0000256" key="2">
    <source>
        <dbReference type="PROSITE-ProRule" id="PRU00335"/>
    </source>
</evidence>
<dbReference type="InterPro" id="IPR009057">
    <property type="entry name" value="Homeodomain-like_sf"/>
</dbReference>
<protein>
    <submittedName>
        <fullName evidence="5">TetR/AcrR family transcriptional regulator</fullName>
    </submittedName>
</protein>
<feature type="DNA-binding region" description="H-T-H motif" evidence="2">
    <location>
        <begin position="66"/>
        <end position="85"/>
    </location>
</feature>
<evidence type="ECO:0000313" key="5">
    <source>
        <dbReference type="EMBL" id="MDX5932730.1"/>
    </source>
</evidence>
<comment type="caution">
    <text evidence="5">The sequence shown here is derived from an EMBL/GenBank/DDBJ whole genome shotgun (WGS) entry which is preliminary data.</text>
</comment>
<keyword evidence="6" id="KW-1185">Reference proteome</keyword>
<dbReference type="Gene3D" id="1.10.357.10">
    <property type="entry name" value="Tetracycline Repressor, domain 2"/>
    <property type="match status" value="1"/>
</dbReference>
<gene>
    <name evidence="5" type="ORF">SIL87_18415</name>
</gene>
<evidence type="ECO:0000259" key="4">
    <source>
        <dbReference type="PROSITE" id="PS50977"/>
    </source>
</evidence>